<dbReference type="Proteomes" id="UP000245119">
    <property type="component" value="Linkage Group LG4"/>
</dbReference>
<keyword evidence="8 14" id="KW-1133">Transmembrane helix</keyword>
<organism evidence="15 16">
    <name type="scientific">Pomacea canaliculata</name>
    <name type="common">Golden apple snail</name>
    <dbReference type="NCBI Taxonomy" id="400727"/>
    <lineage>
        <taxon>Eukaryota</taxon>
        <taxon>Metazoa</taxon>
        <taxon>Spiralia</taxon>
        <taxon>Lophotrochozoa</taxon>
        <taxon>Mollusca</taxon>
        <taxon>Gastropoda</taxon>
        <taxon>Caenogastropoda</taxon>
        <taxon>Architaenioglossa</taxon>
        <taxon>Ampullarioidea</taxon>
        <taxon>Ampullariidae</taxon>
        <taxon>Pomacea</taxon>
    </lineage>
</organism>
<keyword evidence="5 14" id="KW-0444">Lipid biosynthesis</keyword>
<sequence>MPASIDHRKQAKSLGDSAVVKGYLIAYNVSQMLGWIILMFMIVCHIYREGNVTLLYKEVEQVLLIFQTAAVLEIVHSSLGLVKSNPILTTFQVFSRVFLLWGVVWSVPQVQTEVYVFYFLIAWTITEIIRYSFYFFSLLGGVPYTLKWCRYTLFIALYPVGVMEGGKRAVPLLPVVFEAKEQHEKNDPFTAIFGMTAQKPVLE</sequence>
<comment type="caution">
    <text evidence="15">The sequence shown here is derived from an EMBL/GenBank/DDBJ whole genome shotgun (WGS) entry which is preliminary data.</text>
</comment>
<feature type="transmembrane region" description="Helical" evidence="14">
    <location>
        <begin position="114"/>
        <end position="136"/>
    </location>
</feature>
<evidence type="ECO:0000256" key="12">
    <source>
        <dbReference type="ARBA" id="ARBA00023239"/>
    </source>
</evidence>
<dbReference type="GO" id="GO:0102158">
    <property type="term" value="F:very-long-chain (3R)-3-hydroxyacyl-CoA dehydratase activity"/>
    <property type="evidence" value="ECO:0007669"/>
    <property type="project" value="UniProtKB-EC"/>
</dbReference>
<evidence type="ECO:0000256" key="4">
    <source>
        <dbReference type="ARBA" id="ARBA00013122"/>
    </source>
</evidence>
<evidence type="ECO:0000256" key="1">
    <source>
        <dbReference type="ARBA" id="ARBA00004141"/>
    </source>
</evidence>
<dbReference type="EMBL" id="PZQS01000004">
    <property type="protein sequence ID" value="PVD32391.1"/>
    <property type="molecule type" value="Genomic_DNA"/>
</dbReference>
<dbReference type="PANTHER" id="PTHR11035">
    <property type="entry name" value="VERY-LONG-CHAIN (3R)-3-HYDROXYACYL-COA DEHYDRATASE"/>
    <property type="match status" value="1"/>
</dbReference>
<proteinExistence type="inferred from homology"/>
<feature type="transmembrane region" description="Helical" evidence="14">
    <location>
        <begin position="87"/>
        <end position="107"/>
    </location>
</feature>
<keyword evidence="16" id="KW-1185">Reference proteome</keyword>
<gene>
    <name evidence="15" type="ORF">C0Q70_07825</name>
</gene>
<accession>A0A2T7PG65</accession>
<dbReference type="STRING" id="400727.A0A2T7PG65"/>
<feature type="transmembrane region" description="Helical" evidence="14">
    <location>
        <begin position="24"/>
        <end position="47"/>
    </location>
</feature>
<dbReference type="GO" id="GO:0005789">
    <property type="term" value="C:endoplasmic reticulum membrane"/>
    <property type="evidence" value="ECO:0007669"/>
    <property type="project" value="UniProtKB-SubCell"/>
</dbReference>
<comment type="subcellular location">
    <subcellularLocation>
        <location evidence="14">Endoplasmic reticulum membrane</location>
        <topology evidence="14">Multi-pass membrane protein</topology>
    </subcellularLocation>
    <subcellularLocation>
        <location evidence="1">Membrane</location>
        <topology evidence="1">Multi-pass membrane protein</topology>
    </subcellularLocation>
</comment>
<dbReference type="EC" id="4.2.1.134" evidence="4 14"/>
<dbReference type="GO" id="GO:0030148">
    <property type="term" value="P:sphingolipid biosynthetic process"/>
    <property type="evidence" value="ECO:0007669"/>
    <property type="project" value="TreeGrafter"/>
</dbReference>
<reference evidence="15 16" key="1">
    <citation type="submission" date="2018-04" db="EMBL/GenBank/DDBJ databases">
        <title>The genome of golden apple snail Pomacea canaliculata provides insight into stress tolerance and invasive adaptation.</title>
        <authorList>
            <person name="Liu C."/>
            <person name="Liu B."/>
            <person name="Ren Y."/>
            <person name="Zhang Y."/>
            <person name="Wang H."/>
            <person name="Li S."/>
            <person name="Jiang F."/>
            <person name="Yin L."/>
            <person name="Zhang G."/>
            <person name="Qian W."/>
            <person name="Fan W."/>
        </authorList>
    </citation>
    <scope>NUCLEOTIDE SEQUENCE [LARGE SCALE GENOMIC DNA]</scope>
    <source>
        <strain evidence="15">SZHN2017</strain>
        <tissue evidence="15">Muscle</tissue>
    </source>
</reference>
<comment type="pathway">
    <text evidence="2 14">Lipid metabolism; fatty acid biosynthesis.</text>
</comment>
<dbReference type="UniPathway" id="UPA00094"/>
<comment type="similarity">
    <text evidence="3 14">Belongs to the very long-chain fatty acids dehydratase HACD family.</text>
</comment>
<keyword evidence="11 14" id="KW-0275">Fatty acid biosynthesis</keyword>
<evidence type="ECO:0000256" key="7">
    <source>
        <dbReference type="ARBA" id="ARBA00022832"/>
    </source>
</evidence>
<keyword evidence="7 14" id="KW-0276">Fatty acid metabolism</keyword>
<dbReference type="InterPro" id="IPR007482">
    <property type="entry name" value="Tyr_Pase-like_PTPLA"/>
</dbReference>
<comment type="function">
    <text evidence="14">Catalyzes the third of the four reactions of the long-chain fatty acids elongation cycle. This endoplasmic reticulum-bound enzymatic process, allows the addition of two carbons to the chain of long- and very long-chain fatty acids/VLCFAs per cycle. This enzyme catalyzes the dehydration of the 3-hydroxyacyl-CoA intermediate into trans-2,3-enoyl-CoA, within each cycle of fatty acid elongation. Thereby, it participates to the production of VLCFAs of different chain lengths that are involved in multiple biological processes as precursors of membrane lipids and lipid mediators.</text>
</comment>
<evidence type="ECO:0000256" key="13">
    <source>
        <dbReference type="ARBA" id="ARBA00036671"/>
    </source>
</evidence>
<evidence type="ECO:0000313" key="15">
    <source>
        <dbReference type="EMBL" id="PVD32391.1"/>
    </source>
</evidence>
<dbReference type="OrthoDB" id="46988at2759"/>
<name>A0A2T7PG65_POMCA</name>
<evidence type="ECO:0000313" key="16">
    <source>
        <dbReference type="Proteomes" id="UP000245119"/>
    </source>
</evidence>
<keyword evidence="6 14" id="KW-0812">Transmembrane</keyword>
<dbReference type="GO" id="GO:0030497">
    <property type="term" value="P:fatty acid elongation"/>
    <property type="evidence" value="ECO:0007669"/>
    <property type="project" value="TreeGrafter"/>
</dbReference>
<dbReference type="PANTHER" id="PTHR11035:SF3">
    <property type="entry name" value="VERY-LONG-CHAIN (3R)-3-HYDROXYACYL-COA DEHYDRATASE"/>
    <property type="match status" value="1"/>
</dbReference>
<keyword evidence="12 14" id="KW-0456">Lyase</keyword>
<keyword evidence="9 14" id="KW-0443">Lipid metabolism</keyword>
<evidence type="ECO:0000256" key="3">
    <source>
        <dbReference type="ARBA" id="ARBA00007811"/>
    </source>
</evidence>
<evidence type="ECO:0000256" key="11">
    <source>
        <dbReference type="ARBA" id="ARBA00023160"/>
    </source>
</evidence>
<dbReference type="GO" id="GO:0042761">
    <property type="term" value="P:very long-chain fatty acid biosynthetic process"/>
    <property type="evidence" value="ECO:0007669"/>
    <property type="project" value="TreeGrafter"/>
</dbReference>
<evidence type="ECO:0000256" key="14">
    <source>
        <dbReference type="RuleBase" id="RU363109"/>
    </source>
</evidence>
<dbReference type="Pfam" id="PF04387">
    <property type="entry name" value="PTPLA"/>
    <property type="match status" value="1"/>
</dbReference>
<keyword evidence="14" id="KW-0256">Endoplasmic reticulum</keyword>
<protein>
    <recommendedName>
        <fullName evidence="4 14">Very-long-chain (3R)-3-hydroxyacyl-CoA dehydratase</fullName>
        <ecNumber evidence="4 14">4.2.1.134</ecNumber>
    </recommendedName>
</protein>
<comment type="catalytic activity">
    <reaction evidence="13 14">
        <text>a very-long-chain (3R)-3-hydroxyacyl-CoA = a very-long-chain (2E)-enoyl-CoA + H2O</text>
        <dbReference type="Rhea" id="RHEA:45812"/>
        <dbReference type="ChEBI" id="CHEBI:15377"/>
        <dbReference type="ChEBI" id="CHEBI:83728"/>
        <dbReference type="ChEBI" id="CHEBI:85440"/>
        <dbReference type="EC" id="4.2.1.134"/>
    </reaction>
</comment>
<evidence type="ECO:0000256" key="5">
    <source>
        <dbReference type="ARBA" id="ARBA00022516"/>
    </source>
</evidence>
<evidence type="ECO:0000256" key="8">
    <source>
        <dbReference type="ARBA" id="ARBA00022989"/>
    </source>
</evidence>
<keyword evidence="10 14" id="KW-0472">Membrane</keyword>
<evidence type="ECO:0000256" key="9">
    <source>
        <dbReference type="ARBA" id="ARBA00023098"/>
    </source>
</evidence>
<evidence type="ECO:0000256" key="6">
    <source>
        <dbReference type="ARBA" id="ARBA00022692"/>
    </source>
</evidence>
<dbReference type="AlphaFoldDB" id="A0A2T7PG65"/>
<evidence type="ECO:0000256" key="2">
    <source>
        <dbReference type="ARBA" id="ARBA00005194"/>
    </source>
</evidence>
<comment type="caution">
    <text evidence="14">Lacks conserved residue(s) required for the propagation of feature annotation.</text>
</comment>
<evidence type="ECO:0000256" key="10">
    <source>
        <dbReference type="ARBA" id="ARBA00023136"/>
    </source>
</evidence>